<proteinExistence type="inferred from homology"/>
<accession>A0AAV5A8A7</accession>
<organism evidence="3 4">
    <name type="scientific">Clathrus columnatus</name>
    <dbReference type="NCBI Taxonomy" id="1419009"/>
    <lineage>
        <taxon>Eukaryota</taxon>
        <taxon>Fungi</taxon>
        <taxon>Dikarya</taxon>
        <taxon>Basidiomycota</taxon>
        <taxon>Agaricomycotina</taxon>
        <taxon>Agaricomycetes</taxon>
        <taxon>Phallomycetidae</taxon>
        <taxon>Phallales</taxon>
        <taxon>Clathraceae</taxon>
        <taxon>Clathrus</taxon>
    </lineage>
</organism>
<evidence type="ECO:0000313" key="3">
    <source>
        <dbReference type="EMBL" id="GJJ09428.1"/>
    </source>
</evidence>
<dbReference type="Pfam" id="PF08614">
    <property type="entry name" value="ATG16"/>
    <property type="match status" value="1"/>
</dbReference>
<gene>
    <name evidence="3" type="ORF">Clacol_003650</name>
</gene>
<keyword evidence="4" id="KW-1185">Reference proteome</keyword>
<name>A0AAV5A8A7_9AGAM</name>
<dbReference type="GO" id="GO:0034274">
    <property type="term" value="C:Atg12-Atg5-Atg16 complex"/>
    <property type="evidence" value="ECO:0007669"/>
    <property type="project" value="TreeGrafter"/>
</dbReference>
<dbReference type="PANTHER" id="PTHR19878">
    <property type="entry name" value="AUTOPHAGY PROTEIN 16-LIKE"/>
    <property type="match status" value="1"/>
</dbReference>
<reference evidence="3" key="1">
    <citation type="submission" date="2021-10" db="EMBL/GenBank/DDBJ databases">
        <title>De novo Genome Assembly of Clathrus columnatus (Basidiomycota, Fungi) Using Illumina and Nanopore Sequence Data.</title>
        <authorList>
            <person name="Ogiso-Tanaka E."/>
            <person name="Itagaki H."/>
            <person name="Hosoya T."/>
            <person name="Hosaka K."/>
        </authorList>
    </citation>
    <scope>NUCLEOTIDE SEQUENCE</scope>
    <source>
        <strain evidence="3">MO-923</strain>
    </source>
</reference>
<dbReference type="CDD" id="cd22887">
    <property type="entry name" value="Atg16_CCD"/>
    <property type="match status" value="1"/>
</dbReference>
<dbReference type="AlphaFoldDB" id="A0AAV5A8A7"/>
<evidence type="ECO:0000256" key="1">
    <source>
        <dbReference type="ARBA" id="ARBA00005331"/>
    </source>
</evidence>
<comment type="similarity">
    <text evidence="1">Belongs to the ATG16 family.</text>
</comment>
<sequence>MTAPSWQEDLRQLLIERNARESAYANVIEQYRRLAQQTTLLKERNQSLLKAVGNPVRAAYTASLESQISSLRDEMAALYKTQGQNAQRLLAMNETLREKEEASRLESDHLRKVMEELNTLRTKVSQHGELMAEKERAMQILHDELATTELELGQVQLRNESLMKDNASLLQRWLDSKNLEAERLNEANVFYDQMAEMHAAAAIRRPLSSDTIGSGNGPVNGNSRAIPMGLTTALQAQETVHLNPNG</sequence>
<evidence type="ECO:0000313" key="4">
    <source>
        <dbReference type="Proteomes" id="UP001050691"/>
    </source>
</evidence>
<dbReference type="PANTHER" id="PTHR19878:SF8">
    <property type="entry name" value="AUTOPHAGY-RELATED 16, ISOFORM F"/>
    <property type="match status" value="1"/>
</dbReference>
<dbReference type="GO" id="GO:0000045">
    <property type="term" value="P:autophagosome assembly"/>
    <property type="evidence" value="ECO:0007669"/>
    <property type="project" value="InterPro"/>
</dbReference>
<dbReference type="Proteomes" id="UP001050691">
    <property type="component" value="Unassembled WGS sequence"/>
</dbReference>
<feature type="domain" description="Autophagy-related protein 16" evidence="2">
    <location>
        <begin position="11"/>
        <end position="185"/>
    </location>
</feature>
<evidence type="ECO:0000259" key="2">
    <source>
        <dbReference type="Pfam" id="PF08614"/>
    </source>
</evidence>
<dbReference type="GO" id="GO:0000421">
    <property type="term" value="C:autophagosome membrane"/>
    <property type="evidence" value="ECO:0007669"/>
    <property type="project" value="TreeGrafter"/>
</dbReference>
<dbReference type="EMBL" id="BPWL01000004">
    <property type="protein sequence ID" value="GJJ09428.1"/>
    <property type="molecule type" value="Genomic_DNA"/>
</dbReference>
<dbReference type="GO" id="GO:0043495">
    <property type="term" value="F:protein-membrane adaptor activity"/>
    <property type="evidence" value="ECO:0007669"/>
    <property type="project" value="TreeGrafter"/>
</dbReference>
<protein>
    <recommendedName>
        <fullName evidence="2">Autophagy-related protein 16 domain-containing protein</fullName>
    </recommendedName>
</protein>
<dbReference type="Gene3D" id="1.20.5.170">
    <property type="match status" value="1"/>
</dbReference>
<dbReference type="InterPro" id="IPR045160">
    <property type="entry name" value="ATG16"/>
</dbReference>
<dbReference type="GO" id="GO:0034045">
    <property type="term" value="C:phagophore assembly site membrane"/>
    <property type="evidence" value="ECO:0007669"/>
    <property type="project" value="TreeGrafter"/>
</dbReference>
<dbReference type="InterPro" id="IPR013923">
    <property type="entry name" value="Autophagy-rel_prot_16_dom"/>
</dbReference>
<comment type="caution">
    <text evidence="3">The sequence shown here is derived from an EMBL/GenBank/DDBJ whole genome shotgun (WGS) entry which is preliminary data.</text>
</comment>